<evidence type="ECO:0000313" key="6">
    <source>
        <dbReference type="EMBL" id="KKB96850.1"/>
    </source>
</evidence>
<evidence type="ECO:0000259" key="5">
    <source>
        <dbReference type="Pfam" id="PF00171"/>
    </source>
</evidence>
<comment type="caution">
    <text evidence="6">The sequence shown here is derived from an EMBL/GenBank/DDBJ whole genome shotgun (WGS) entry which is preliminary data.</text>
</comment>
<dbReference type="GO" id="GO:0102810">
    <property type="term" value="F:glutarate-semialdehyde dehydrogenase (NADP+) activity"/>
    <property type="evidence" value="ECO:0007669"/>
    <property type="project" value="UniProtKB-EC"/>
</dbReference>
<dbReference type="EC" id="1.2.1.20" evidence="6"/>
<dbReference type="PATRIC" id="fig|1607817.3.peg.56"/>
<evidence type="ECO:0000256" key="2">
    <source>
        <dbReference type="ARBA" id="ARBA00023002"/>
    </source>
</evidence>
<gene>
    <name evidence="6" type="primary">davD</name>
    <name evidence="6" type="ORF">SZ25_00056</name>
</gene>
<dbReference type="GO" id="GO:0004777">
    <property type="term" value="F:succinate-semialdehyde dehydrogenase (NAD+) activity"/>
    <property type="evidence" value="ECO:0007669"/>
    <property type="project" value="TreeGrafter"/>
</dbReference>
<dbReference type="SUPFAM" id="SSF53720">
    <property type="entry name" value="ALDH-like"/>
    <property type="match status" value="1"/>
</dbReference>
<dbReference type="PROSITE" id="PS00687">
    <property type="entry name" value="ALDEHYDE_DEHYDR_GLU"/>
    <property type="match status" value="1"/>
</dbReference>
<dbReference type="Gene3D" id="3.40.309.10">
    <property type="entry name" value="Aldehyde Dehydrogenase, Chain A, domain 2"/>
    <property type="match status" value="1"/>
</dbReference>
<dbReference type="InterPro" id="IPR015590">
    <property type="entry name" value="Aldehyde_DH_dom"/>
</dbReference>
<feature type="domain" description="Aldehyde dehydrogenase" evidence="5">
    <location>
        <begin position="21"/>
        <end position="478"/>
    </location>
</feature>
<dbReference type="AlphaFoldDB" id="A0A0F5MQ00"/>
<proteinExistence type="inferred from homology"/>
<dbReference type="FunFam" id="3.40.309.10:FF:000004">
    <property type="entry name" value="Succinate-semialdehyde dehydrogenase I"/>
    <property type="match status" value="1"/>
</dbReference>
<protein>
    <submittedName>
        <fullName evidence="6">Glutarate-semialdehyde dehydrogenase DavD</fullName>
        <ecNumber evidence="6">1.2.1.20</ecNumber>
    </submittedName>
</protein>
<evidence type="ECO:0000256" key="1">
    <source>
        <dbReference type="ARBA" id="ARBA00009986"/>
    </source>
</evidence>
<dbReference type="CDD" id="cd07103">
    <property type="entry name" value="ALDH_F5_SSADH_GabD"/>
    <property type="match status" value="1"/>
</dbReference>
<dbReference type="PANTHER" id="PTHR43353">
    <property type="entry name" value="SUCCINATE-SEMIALDEHYDE DEHYDROGENASE, MITOCHONDRIAL"/>
    <property type="match status" value="1"/>
</dbReference>
<comment type="similarity">
    <text evidence="1 4">Belongs to the aldehyde dehydrogenase family.</text>
</comment>
<evidence type="ECO:0000256" key="4">
    <source>
        <dbReference type="RuleBase" id="RU003345"/>
    </source>
</evidence>
<dbReference type="InterPro" id="IPR050740">
    <property type="entry name" value="Aldehyde_DH_Superfamily"/>
</dbReference>
<dbReference type="InterPro" id="IPR016161">
    <property type="entry name" value="Ald_DH/histidinol_DH"/>
</dbReference>
<dbReference type="InterPro" id="IPR016163">
    <property type="entry name" value="Ald_DH_C"/>
</dbReference>
<evidence type="ECO:0000313" key="7">
    <source>
        <dbReference type="Proteomes" id="UP000033358"/>
    </source>
</evidence>
<dbReference type="Proteomes" id="UP000033358">
    <property type="component" value="Unassembled WGS sequence"/>
</dbReference>
<reference evidence="6 7" key="1">
    <citation type="submission" date="2015-02" db="EMBL/GenBank/DDBJ databases">
        <title>Single cell genomics of a rare environmental alphaproteobacterium provides unique insights into Rickettsiaceae evolution.</title>
        <authorList>
            <person name="Martijn J."/>
            <person name="Schulz F."/>
            <person name="Zaremba-Niedzwiedzka K."/>
            <person name="Viklund J."/>
            <person name="Stepanauskas R."/>
            <person name="Andersson S.G.E."/>
            <person name="Horn M."/>
            <person name="Guy L."/>
            <person name="Ettema T.J.G."/>
        </authorList>
    </citation>
    <scope>NUCLEOTIDE SEQUENCE [LARGE SCALE GENOMIC DNA]</scope>
    <source>
        <strain evidence="6 7">SCGC AAA041-L04</strain>
    </source>
</reference>
<dbReference type="InterPro" id="IPR029510">
    <property type="entry name" value="Ald_DH_CS_GLU"/>
</dbReference>
<dbReference type="Pfam" id="PF00171">
    <property type="entry name" value="Aldedh"/>
    <property type="match status" value="1"/>
</dbReference>
<keyword evidence="2 4" id="KW-0560">Oxidoreductase</keyword>
<name>A0A0F5MQ00_9RICK</name>
<feature type="active site" evidence="3">
    <location>
        <position position="257"/>
    </location>
</feature>
<evidence type="ECO:0000256" key="3">
    <source>
        <dbReference type="PROSITE-ProRule" id="PRU10007"/>
    </source>
</evidence>
<keyword evidence="7" id="KW-1185">Reference proteome</keyword>
<dbReference type="Gene3D" id="3.40.605.10">
    <property type="entry name" value="Aldehyde Dehydrogenase, Chain A, domain 1"/>
    <property type="match status" value="1"/>
</dbReference>
<accession>A0A0F5MQ00</accession>
<dbReference type="InterPro" id="IPR016162">
    <property type="entry name" value="Ald_DH_N"/>
</dbReference>
<dbReference type="GO" id="GO:0009450">
    <property type="term" value="P:gamma-aminobutyric acid catabolic process"/>
    <property type="evidence" value="ECO:0007669"/>
    <property type="project" value="TreeGrafter"/>
</dbReference>
<sequence>MLEKLADKKLFRTKSYIAGSWCDADNHNIIEVINPSNKQVIGTIPNMGEAETKRAIDYAYGALENWKWTSVKDRADILYKWYDLILANRDDLATIIVLEQGKTITEAHKEIAYSASFVKWFAEEARRIYGKIIPSPIKNQKIMVTSEAVGVVGIITPWNFPSSMIIRKVSAAFAAGCTVVIKPSELTPYSALALGELASRAGFPDGVLNIVTGEAGAIAGELTSNKIVKKISFTGSTRVGKLLMSQAAGNIQRLSLELGGNAPFIIFDDADLDVALNCLIAGKFRNNGQSCVSPNRIYLQKTIYEKFIDKLTNEINKVKLGDCFDKDATIGPLINQASIDKITYLIKDAVSKGAKIFSGGSKAGEDGYFFQPTILVDANHQMEIAATEIFGPVMVIYPFETEDQVIKLANDTDYGLASYIFSKDYARIYRVSDALEYGMVGINEAIISNEIGPFGGIKQSGMGREGSYLGINEYLNIKYKCWNV</sequence>
<dbReference type="PANTHER" id="PTHR43353:SF5">
    <property type="entry name" value="SUCCINATE-SEMIALDEHYDE DEHYDROGENASE, MITOCHONDRIAL"/>
    <property type="match status" value="1"/>
</dbReference>
<dbReference type="EMBL" id="JYHA01000015">
    <property type="protein sequence ID" value="KKB96850.1"/>
    <property type="molecule type" value="Genomic_DNA"/>
</dbReference>
<dbReference type="FunFam" id="3.40.605.10:FF:000005">
    <property type="entry name" value="Succinate-semialdehyde dehydrogenase I"/>
    <property type="match status" value="1"/>
</dbReference>
<organism evidence="6 7">
    <name type="scientific">Candidatus Arcanibacter lacustris</name>
    <dbReference type="NCBI Taxonomy" id="1607817"/>
    <lineage>
        <taxon>Bacteria</taxon>
        <taxon>Pseudomonadati</taxon>
        <taxon>Pseudomonadota</taxon>
        <taxon>Alphaproteobacteria</taxon>
        <taxon>Rickettsiales</taxon>
        <taxon>Candidatus Arcanibacter</taxon>
    </lineage>
</organism>